<dbReference type="EMBL" id="LTBC01000028">
    <property type="protein sequence ID" value="KYH30584.1"/>
    <property type="molecule type" value="Genomic_DNA"/>
</dbReference>
<protein>
    <recommendedName>
        <fullName evidence="3">SpoVT-AbrB domain-containing protein</fullName>
    </recommendedName>
</protein>
<accession>A0A151ASF4</accession>
<organism evidence="1 2">
    <name type="scientific">Moorella mulderi DSM 14980</name>
    <dbReference type="NCBI Taxonomy" id="1122241"/>
    <lineage>
        <taxon>Bacteria</taxon>
        <taxon>Bacillati</taxon>
        <taxon>Bacillota</taxon>
        <taxon>Clostridia</taxon>
        <taxon>Neomoorellales</taxon>
        <taxon>Neomoorellaceae</taxon>
        <taxon>Neomoorella</taxon>
    </lineage>
</organism>
<dbReference type="InterPro" id="IPR037914">
    <property type="entry name" value="SpoVT-AbrB_sf"/>
</dbReference>
<evidence type="ECO:0000313" key="1">
    <source>
        <dbReference type="EMBL" id="KYH30584.1"/>
    </source>
</evidence>
<reference evidence="1 2" key="1">
    <citation type="submission" date="2016-02" db="EMBL/GenBank/DDBJ databases">
        <title>Genome sequence of Moorella mulderi DSM 14980.</title>
        <authorList>
            <person name="Poehlein A."/>
            <person name="Daniel R."/>
        </authorList>
    </citation>
    <scope>NUCLEOTIDE SEQUENCE [LARGE SCALE GENOMIC DNA]</scope>
    <source>
        <strain evidence="1 2">DSM 14980</strain>
    </source>
</reference>
<gene>
    <name evidence="1" type="ORF">MOMUL_30220</name>
</gene>
<sequence>MERIICLTYIGPGGRVQLPRKVLDKLKWKEEDYIKIEVKGQDKVELRKLSSSP</sequence>
<dbReference type="AlphaFoldDB" id="A0A151ASF4"/>
<dbReference type="Proteomes" id="UP000075670">
    <property type="component" value="Unassembled WGS sequence"/>
</dbReference>
<dbReference type="Gene3D" id="2.10.260.10">
    <property type="match status" value="1"/>
</dbReference>
<dbReference type="PATRIC" id="fig|1122241.3.peg.3225"/>
<proteinExistence type="predicted"/>
<evidence type="ECO:0008006" key="3">
    <source>
        <dbReference type="Google" id="ProtNLM"/>
    </source>
</evidence>
<dbReference type="SUPFAM" id="SSF89447">
    <property type="entry name" value="AbrB/MazE/MraZ-like"/>
    <property type="match status" value="1"/>
</dbReference>
<name>A0A151ASF4_9FIRM</name>
<evidence type="ECO:0000313" key="2">
    <source>
        <dbReference type="Proteomes" id="UP000075670"/>
    </source>
</evidence>
<comment type="caution">
    <text evidence="1">The sequence shown here is derived from an EMBL/GenBank/DDBJ whole genome shotgun (WGS) entry which is preliminary data.</text>
</comment>
<keyword evidence="2" id="KW-1185">Reference proteome</keyword>